<reference evidence="3" key="1">
    <citation type="journal article" date="2020" name="Genome Biol.">
        <title>Gamete binning: chromosome-level and haplotype-resolved genome assembly enabled by high-throughput single-cell sequencing of gamete genomes.</title>
        <authorList>
            <person name="Campoy J.A."/>
            <person name="Sun H."/>
            <person name="Goel M."/>
            <person name="Jiao W.-B."/>
            <person name="Folz-Donahue K."/>
            <person name="Wang N."/>
            <person name="Rubio M."/>
            <person name="Liu C."/>
            <person name="Kukat C."/>
            <person name="Ruiz D."/>
            <person name="Huettel B."/>
            <person name="Schneeberger K."/>
        </authorList>
    </citation>
    <scope>NUCLEOTIDE SEQUENCE [LARGE SCALE GENOMIC DNA]</scope>
    <source>
        <strain evidence="3">cv. Rojo Pasion</strain>
    </source>
</reference>
<dbReference type="AlphaFoldDB" id="A0A6J5XP50"/>
<evidence type="ECO:0000256" key="1">
    <source>
        <dbReference type="SAM" id="MobiDB-lite"/>
    </source>
</evidence>
<keyword evidence="3" id="KW-1185">Reference proteome</keyword>
<dbReference type="EMBL" id="CAEKKB010000006">
    <property type="protein sequence ID" value="CAB4315530.1"/>
    <property type="molecule type" value="Genomic_DNA"/>
</dbReference>
<dbReference type="OrthoDB" id="1730998at2759"/>
<evidence type="ECO:0000313" key="2">
    <source>
        <dbReference type="EMBL" id="CAB4315530.1"/>
    </source>
</evidence>
<gene>
    <name evidence="2" type="ORF">ORAREDHAP_LOCUS40256</name>
</gene>
<feature type="region of interest" description="Disordered" evidence="1">
    <location>
        <begin position="1"/>
        <end position="22"/>
    </location>
</feature>
<sequence>MGGCFSDVRGGKEAVGGAQPSSTVHNDAVEFFYRSHGAFPLFSQLEVLPPPSSLLPPPS</sequence>
<organism evidence="2 3">
    <name type="scientific">Prunus armeniaca</name>
    <name type="common">Apricot</name>
    <name type="synonym">Armeniaca vulgaris</name>
    <dbReference type="NCBI Taxonomy" id="36596"/>
    <lineage>
        <taxon>Eukaryota</taxon>
        <taxon>Viridiplantae</taxon>
        <taxon>Streptophyta</taxon>
        <taxon>Embryophyta</taxon>
        <taxon>Tracheophyta</taxon>
        <taxon>Spermatophyta</taxon>
        <taxon>Magnoliopsida</taxon>
        <taxon>eudicotyledons</taxon>
        <taxon>Gunneridae</taxon>
        <taxon>Pentapetalae</taxon>
        <taxon>rosids</taxon>
        <taxon>fabids</taxon>
        <taxon>Rosales</taxon>
        <taxon>Rosaceae</taxon>
        <taxon>Amygdaloideae</taxon>
        <taxon>Amygdaleae</taxon>
        <taxon>Prunus</taxon>
    </lineage>
</organism>
<accession>A0A6J5XP50</accession>
<name>A0A6J5XP50_PRUAR</name>
<evidence type="ECO:0000313" key="3">
    <source>
        <dbReference type="Proteomes" id="UP000507245"/>
    </source>
</evidence>
<protein>
    <submittedName>
        <fullName evidence="2">Uncharacterized protein</fullName>
    </submittedName>
</protein>
<proteinExistence type="predicted"/>
<dbReference type="Proteomes" id="UP000507245">
    <property type="component" value="Unassembled WGS sequence"/>
</dbReference>